<dbReference type="InterPro" id="IPR042120">
    <property type="entry name" value="MutL_C_dimsub"/>
</dbReference>
<dbReference type="EMBL" id="SNRW01000108">
    <property type="protein sequence ID" value="KAA6403372.1"/>
    <property type="molecule type" value="Genomic_DNA"/>
</dbReference>
<dbReference type="GO" id="GO:0140664">
    <property type="term" value="F:ATP-dependent DNA damage sensor activity"/>
    <property type="evidence" value="ECO:0007669"/>
    <property type="project" value="InterPro"/>
</dbReference>
<evidence type="ECO:0000313" key="1">
    <source>
        <dbReference type="EMBL" id="KAA6403372.1"/>
    </source>
</evidence>
<organism evidence="1 2">
    <name type="scientific">Streblomastix strix</name>
    <dbReference type="NCBI Taxonomy" id="222440"/>
    <lineage>
        <taxon>Eukaryota</taxon>
        <taxon>Metamonada</taxon>
        <taxon>Preaxostyla</taxon>
        <taxon>Oxymonadida</taxon>
        <taxon>Streblomastigidae</taxon>
        <taxon>Streblomastix</taxon>
    </lineage>
</organism>
<dbReference type="AlphaFoldDB" id="A0A5J4X8Z8"/>
<dbReference type="PANTHER" id="PTHR10073:SF52">
    <property type="entry name" value="MISMATCH REPAIR ENDONUCLEASE PMS2"/>
    <property type="match status" value="1"/>
</dbReference>
<accession>A0A5J4X8Z8</accession>
<protein>
    <submittedName>
        <fullName evidence="1">Uncharacterized protein</fullName>
    </submittedName>
</protein>
<dbReference type="InterPro" id="IPR038973">
    <property type="entry name" value="MutL/Mlh/Pms-like"/>
</dbReference>
<comment type="caution">
    <text evidence="1">The sequence shown here is derived from an EMBL/GenBank/DDBJ whole genome shotgun (WGS) entry which is preliminary data.</text>
</comment>
<dbReference type="GO" id="GO:0016887">
    <property type="term" value="F:ATP hydrolysis activity"/>
    <property type="evidence" value="ECO:0007669"/>
    <property type="project" value="InterPro"/>
</dbReference>
<proteinExistence type="predicted"/>
<dbReference type="InterPro" id="IPR037198">
    <property type="entry name" value="MutL_C_sf"/>
</dbReference>
<dbReference type="OrthoDB" id="10254304at2759"/>
<dbReference type="GO" id="GO:0032389">
    <property type="term" value="C:MutLalpha complex"/>
    <property type="evidence" value="ECO:0007669"/>
    <property type="project" value="TreeGrafter"/>
</dbReference>
<sequence>MLRPKRVRMMFASKACRSSVMVGKALTLSEMKLILNHMSELDSCWSCPHGRPTTHLLFDYQGGIAKHPIAYFPYHYSHLNP</sequence>
<dbReference type="SUPFAM" id="SSF118116">
    <property type="entry name" value="DNA mismatch repair protein MutL"/>
    <property type="match status" value="1"/>
</dbReference>
<dbReference type="Gene3D" id="3.30.1540.20">
    <property type="entry name" value="MutL, C-terminal domain, dimerisation subdomain"/>
    <property type="match status" value="1"/>
</dbReference>
<evidence type="ECO:0000313" key="2">
    <source>
        <dbReference type="Proteomes" id="UP000324800"/>
    </source>
</evidence>
<name>A0A5J4X8Z8_9EUKA</name>
<dbReference type="Proteomes" id="UP000324800">
    <property type="component" value="Unassembled WGS sequence"/>
</dbReference>
<gene>
    <name evidence="1" type="ORF">EZS28_001108</name>
</gene>
<reference evidence="1 2" key="1">
    <citation type="submission" date="2019-03" db="EMBL/GenBank/DDBJ databases">
        <title>Single cell metagenomics reveals metabolic interactions within the superorganism composed of flagellate Streblomastix strix and complex community of Bacteroidetes bacteria on its surface.</title>
        <authorList>
            <person name="Treitli S.C."/>
            <person name="Kolisko M."/>
            <person name="Husnik F."/>
            <person name="Keeling P."/>
            <person name="Hampl V."/>
        </authorList>
    </citation>
    <scope>NUCLEOTIDE SEQUENCE [LARGE SCALE GENOMIC DNA]</scope>
    <source>
        <strain evidence="1">ST1C</strain>
    </source>
</reference>
<dbReference type="GO" id="GO:0006298">
    <property type="term" value="P:mismatch repair"/>
    <property type="evidence" value="ECO:0007669"/>
    <property type="project" value="InterPro"/>
</dbReference>
<dbReference type="PANTHER" id="PTHR10073">
    <property type="entry name" value="DNA MISMATCH REPAIR PROTEIN MLH, PMS, MUTL"/>
    <property type="match status" value="1"/>
</dbReference>